<evidence type="ECO:0000256" key="2">
    <source>
        <dbReference type="ARBA" id="ARBA00023315"/>
    </source>
</evidence>
<protein>
    <submittedName>
        <fullName evidence="4">GNAT family acetyltransferase</fullName>
    </submittedName>
</protein>
<accession>A0A4V0H527</accession>
<gene>
    <name evidence="4" type="ORF">NCTC10924_00653</name>
</gene>
<evidence type="ECO:0000313" key="4">
    <source>
        <dbReference type="EMBL" id="VTT42733.1"/>
    </source>
</evidence>
<name>A0A4V0H527_STRPO</name>
<dbReference type="Pfam" id="PF00583">
    <property type="entry name" value="Acetyltransf_1"/>
    <property type="match status" value="1"/>
</dbReference>
<dbReference type="SUPFAM" id="SSF55729">
    <property type="entry name" value="Acyl-CoA N-acyltransferases (Nat)"/>
    <property type="match status" value="1"/>
</dbReference>
<dbReference type="AlphaFoldDB" id="A0A4V0H527"/>
<dbReference type="EMBL" id="LR594052">
    <property type="protein sequence ID" value="VTT42733.1"/>
    <property type="molecule type" value="Genomic_DNA"/>
</dbReference>
<dbReference type="GO" id="GO:0016747">
    <property type="term" value="F:acyltransferase activity, transferring groups other than amino-acyl groups"/>
    <property type="evidence" value="ECO:0007669"/>
    <property type="project" value="InterPro"/>
</dbReference>
<keyword evidence="1 4" id="KW-0808">Transferase</keyword>
<evidence type="ECO:0000313" key="5">
    <source>
        <dbReference type="Proteomes" id="UP000306241"/>
    </source>
</evidence>
<dbReference type="CDD" id="cd04301">
    <property type="entry name" value="NAT_SF"/>
    <property type="match status" value="1"/>
</dbReference>
<dbReference type="Proteomes" id="UP000306241">
    <property type="component" value="Chromosome"/>
</dbReference>
<dbReference type="Gene3D" id="3.40.630.30">
    <property type="match status" value="1"/>
</dbReference>
<dbReference type="PANTHER" id="PTHR43877">
    <property type="entry name" value="AMINOALKYLPHOSPHONATE N-ACETYLTRANSFERASE-RELATED-RELATED"/>
    <property type="match status" value="1"/>
</dbReference>
<proteinExistence type="predicted"/>
<dbReference type="InterPro" id="IPR050832">
    <property type="entry name" value="Bact_Acetyltransf"/>
</dbReference>
<dbReference type="InterPro" id="IPR000182">
    <property type="entry name" value="GNAT_dom"/>
</dbReference>
<feature type="domain" description="N-acetyltransferase" evidence="3">
    <location>
        <begin position="1"/>
        <end position="144"/>
    </location>
</feature>
<dbReference type="OrthoDB" id="9797826at2"/>
<keyword evidence="2" id="KW-0012">Acyltransferase</keyword>
<evidence type="ECO:0000256" key="1">
    <source>
        <dbReference type="ARBA" id="ARBA00022679"/>
    </source>
</evidence>
<evidence type="ECO:0000259" key="3">
    <source>
        <dbReference type="PROSITE" id="PS51186"/>
    </source>
</evidence>
<dbReference type="PROSITE" id="PS51186">
    <property type="entry name" value="GNAT"/>
    <property type="match status" value="1"/>
</dbReference>
<dbReference type="InterPro" id="IPR016181">
    <property type="entry name" value="Acyl_CoA_acyltransferase"/>
</dbReference>
<dbReference type="RefSeq" id="WP_003085423.1">
    <property type="nucleotide sequence ID" value="NZ_CP070236.1"/>
</dbReference>
<reference evidence="4 5" key="1">
    <citation type="submission" date="2019-05" db="EMBL/GenBank/DDBJ databases">
        <authorList>
            <consortium name="Pathogen Informatics"/>
        </authorList>
    </citation>
    <scope>NUCLEOTIDE SEQUENCE [LARGE SCALE GENOMIC DNA]</scope>
    <source>
        <strain evidence="4 5">NCTC10924</strain>
    </source>
</reference>
<organism evidence="4 5">
    <name type="scientific">Streptococcus porcinus</name>
    <dbReference type="NCBI Taxonomy" id="1340"/>
    <lineage>
        <taxon>Bacteria</taxon>
        <taxon>Bacillati</taxon>
        <taxon>Bacillota</taxon>
        <taxon>Bacilli</taxon>
        <taxon>Lactobacillales</taxon>
        <taxon>Streptococcaceae</taxon>
        <taxon>Streptococcus</taxon>
    </lineage>
</organism>
<sequence length="144" mass="16871">MIRHTKLEDAKALQTICREDLGYDSSLKSIERQIDNLDQNEHHHAFVFEDDCTKEVLGFVEVQVYESIYSKRGLNILGLAVAHSYQRQGIGKQLMTYIEAWASQNKFTFIRLNSGSYRREAHAFYRSLGYDDTKKQVRFIKFLQ</sequence>